<evidence type="ECO:0000313" key="15">
    <source>
        <dbReference type="EMBL" id="KAL3767318.1"/>
    </source>
</evidence>
<feature type="transmembrane region" description="Helical" evidence="12">
    <location>
        <begin position="1318"/>
        <end position="1336"/>
    </location>
</feature>
<dbReference type="SFLD" id="SFLDF00027">
    <property type="entry name" value="p-type_atpase"/>
    <property type="match status" value="1"/>
</dbReference>
<organism evidence="15 16">
    <name type="scientific">Discostella pseudostelligera</name>
    <dbReference type="NCBI Taxonomy" id="259834"/>
    <lineage>
        <taxon>Eukaryota</taxon>
        <taxon>Sar</taxon>
        <taxon>Stramenopiles</taxon>
        <taxon>Ochrophyta</taxon>
        <taxon>Bacillariophyta</taxon>
        <taxon>Coscinodiscophyceae</taxon>
        <taxon>Thalassiosirophycidae</taxon>
        <taxon>Stephanodiscales</taxon>
        <taxon>Stephanodiscaceae</taxon>
        <taxon>Discostella</taxon>
    </lineage>
</organism>
<feature type="transmembrane region" description="Helical" evidence="12">
    <location>
        <begin position="1267"/>
        <end position="1289"/>
    </location>
</feature>
<dbReference type="NCBIfam" id="TIGR01494">
    <property type="entry name" value="ATPase_P-type"/>
    <property type="match status" value="1"/>
</dbReference>
<dbReference type="InterPro" id="IPR001757">
    <property type="entry name" value="P_typ_ATPase"/>
</dbReference>
<dbReference type="Gene3D" id="3.40.50.1000">
    <property type="entry name" value="HAD superfamily/HAD-like"/>
    <property type="match status" value="2"/>
</dbReference>
<feature type="transmembrane region" description="Helical" evidence="12">
    <location>
        <begin position="309"/>
        <end position="333"/>
    </location>
</feature>
<dbReference type="SUPFAM" id="SSF81653">
    <property type="entry name" value="Calcium ATPase, transduction domain A"/>
    <property type="match status" value="1"/>
</dbReference>
<dbReference type="SUPFAM" id="SSF56784">
    <property type="entry name" value="HAD-like"/>
    <property type="match status" value="1"/>
</dbReference>
<dbReference type="SUPFAM" id="SSF81660">
    <property type="entry name" value="Metal cation-transporting ATPase, ATP-binding domain N"/>
    <property type="match status" value="1"/>
</dbReference>
<dbReference type="PRINTS" id="PR00119">
    <property type="entry name" value="CATATPASE"/>
</dbReference>
<dbReference type="Gene3D" id="2.70.150.10">
    <property type="entry name" value="Calcium-transporting ATPase, cytoplasmic transduction domain A"/>
    <property type="match status" value="2"/>
</dbReference>
<evidence type="ECO:0000256" key="10">
    <source>
        <dbReference type="ARBA" id="ARBA00023136"/>
    </source>
</evidence>
<name>A0ABD3MWJ3_9STRA</name>
<dbReference type="InterPro" id="IPR023214">
    <property type="entry name" value="HAD_sf"/>
</dbReference>
<evidence type="ECO:0008006" key="17">
    <source>
        <dbReference type="Google" id="ProtNLM"/>
    </source>
</evidence>
<dbReference type="InterPro" id="IPR023298">
    <property type="entry name" value="ATPase_P-typ_TM_dom_sf"/>
</dbReference>
<feature type="region of interest" description="Disordered" evidence="11">
    <location>
        <begin position="61"/>
        <end position="85"/>
    </location>
</feature>
<evidence type="ECO:0000256" key="6">
    <source>
        <dbReference type="ARBA" id="ARBA00022840"/>
    </source>
</evidence>
<feature type="transmembrane region" description="Helical" evidence="12">
    <location>
        <begin position="555"/>
        <end position="577"/>
    </location>
</feature>
<comment type="caution">
    <text evidence="15">The sequence shown here is derived from an EMBL/GenBank/DDBJ whole genome shotgun (WGS) entry which is preliminary data.</text>
</comment>
<evidence type="ECO:0000259" key="13">
    <source>
        <dbReference type="Pfam" id="PF00122"/>
    </source>
</evidence>
<dbReference type="Pfam" id="PF13246">
    <property type="entry name" value="Cation_ATPase"/>
    <property type="match status" value="1"/>
</dbReference>
<dbReference type="InterPro" id="IPR044492">
    <property type="entry name" value="P_typ_ATPase_HD_dom"/>
</dbReference>
<dbReference type="PANTHER" id="PTHR45630">
    <property type="entry name" value="CATION-TRANSPORTING ATPASE-RELATED"/>
    <property type="match status" value="1"/>
</dbReference>
<accession>A0ABD3MWJ3</accession>
<feature type="transmembrane region" description="Helical" evidence="12">
    <location>
        <begin position="1348"/>
        <end position="1366"/>
    </location>
</feature>
<feature type="transmembrane region" description="Helical" evidence="12">
    <location>
        <begin position="780"/>
        <end position="808"/>
    </location>
</feature>
<evidence type="ECO:0000256" key="7">
    <source>
        <dbReference type="ARBA" id="ARBA00022842"/>
    </source>
</evidence>
<evidence type="ECO:0000256" key="8">
    <source>
        <dbReference type="ARBA" id="ARBA00022967"/>
    </source>
</evidence>
<evidence type="ECO:0000256" key="9">
    <source>
        <dbReference type="ARBA" id="ARBA00022989"/>
    </source>
</evidence>
<sequence length="1448" mass="161029">MKAVVVSTTPRMLVLLATGMMMLLHSIVPSHARSSVASSSWWLHGLDGVPFLLERRRRRGGNINKHRSSSSNKFTQGSSSSSSSSRQQRILEFGDYVDPTYNCPPTTTCPIVCVASMEDCPSDALCPGTHPESILNPDHEYELCADGTCSDLTAGESCDPDATSPCGCDALPFVCAKQIDLYPTCLTRFQTQYDTESECLAEQEDSLPQVDFTGPIFLACYIGLSAVTLVMLVWCAWNQRWASVSGSTVPLEGAKLKSMEEEDVARVSTTQKMRNGISSSPTTASTNNEVERTWTQTGYTSTNIIGMSIYYLVVLAHLIIQFLLLALTVEYYVQQEAITTSIFGSQQFYDEEQVLMAFEITWMVGFGWCFFLKYPVSIHSLFLRRCLPKDANYIAVTAPVQSIVDNYKNDYIVKLLATLSRIFHGVLSFVYSDTSQRLTQGVHVTFCKVKVDAKTGSRYFYFRYRRYIFDATQNKYIPGCWDIQQDEKRTIGHWLNRSYLYEGLSNEEASMRRGIVGPNVLDLKKPTIIMSIANEFSKPFYLYQNFLVWTWAPYWYYYMAIVNTVVRITGGLVVALFQYMSDMSLYQLVVTEGTAMALRGGEMVTIDQTEIVPGDIVRLAVGETMQSCSNNDRHQSNSNGILAFATQPGLAYFDMAVLQAKRLLVDESALTGEVHPIAKTPLVIADADLAYNLEANKSSTIYAGSIILECGDGQGTDGDLAIVTKTGSFTTKGKFLSDVLSYQRHRFKFDSEVKLVLVVLASEAIILFSLVLSWNEDAWVFSWLYAMFVVGTVLPPLLPTVFVVSVGISCKRLQDKKITCTDSRGILVAGKVQRVFFDKTGTLTKQGLEFQPSDEAKEESSLLKRGLAVCQDLHLSNDGSLVGPSVDRIGFLASSAALVDDNTVRHEGEDIVFLKRFEFDHERMTQSVIVKRGEEIITYVKGSPEAIRKLCSESSLPMNFSEISRQSARDGIYQLAMATSTYKCDKAMNEVHRDDIEKDLEFVGFVNFQNSLKEDSPAVIEELRHGKIGCVMITGDNVLTGVHIATQVGIIDADCAVVIGNSIQIDGQIEWVNFSDDSPAVPSENTTLALTGEVWNHLVRHDPKTAIDLAKRTGVFGRCTPHDKVSIVSTFVEMGDIVLMCGDGGNDCGALKAAHVGIALSDAEASMVAPFTSLDKSIKSVTQVLKEGRCALASALASYKYMIIYGQVESINQVINAYFYITFTEWCWVFMDGLWSISMAFSLPLARAAKKITELRPTASILGPQTLSSACGILLINFLFLVFALIALWQQDWFQCRKWGSTDLSAVLDIGDNYESSVIFIVSGYQYIASAAALNFGYSFRSNWFRNYVFVFLFCLWTAFQFAATLSNSAFSCIWRVNCDNDHVVRSVTSTEPDYIKNAYNSTVMPMEFRGLLVGLMVANLILVCAWDYFIVNKMMRKCGRKVAITNK</sequence>
<dbReference type="Gene3D" id="3.40.1110.10">
    <property type="entry name" value="Calcium-transporting ATPase, cytoplasmic domain N"/>
    <property type="match status" value="1"/>
</dbReference>
<keyword evidence="3 12" id="KW-0812">Transmembrane</keyword>
<keyword evidence="6" id="KW-0067">ATP-binding</keyword>
<dbReference type="SFLD" id="SFLDS00003">
    <property type="entry name" value="Haloacid_Dehalogenase"/>
    <property type="match status" value="1"/>
</dbReference>
<keyword evidence="8" id="KW-1278">Translocase</keyword>
<dbReference type="InterPro" id="IPR004014">
    <property type="entry name" value="ATPase_P-typ_cation-transptr_N"/>
</dbReference>
<comment type="similarity">
    <text evidence="2">Belongs to the cation transport ATPase (P-type) (TC 3.A.3) family. Type V subfamily.</text>
</comment>
<keyword evidence="7" id="KW-0460">Magnesium</keyword>
<dbReference type="PANTHER" id="PTHR45630:SF11">
    <property type="entry name" value="CATION-TRANSPORTING P-TYPE ATPASE N-TERMINAL DOMAIN-CONTAINING PROTEIN"/>
    <property type="match status" value="1"/>
</dbReference>
<dbReference type="SFLD" id="SFLDG00002">
    <property type="entry name" value="C1.7:_P-type_atpase_like"/>
    <property type="match status" value="1"/>
</dbReference>
<evidence type="ECO:0000256" key="2">
    <source>
        <dbReference type="ARBA" id="ARBA00006000"/>
    </source>
</evidence>
<evidence type="ECO:0000259" key="14">
    <source>
        <dbReference type="Pfam" id="PF00690"/>
    </source>
</evidence>
<dbReference type="InterPro" id="IPR059000">
    <property type="entry name" value="ATPase_P-type_domA"/>
</dbReference>
<dbReference type="InterPro" id="IPR023299">
    <property type="entry name" value="ATPase_P-typ_cyto_dom_N"/>
</dbReference>
<evidence type="ECO:0000256" key="12">
    <source>
        <dbReference type="SAM" id="Phobius"/>
    </source>
</evidence>
<keyword evidence="5" id="KW-0547">Nucleotide-binding</keyword>
<gene>
    <name evidence="15" type="ORF">ACHAWU_006974</name>
</gene>
<dbReference type="GO" id="GO:0016020">
    <property type="term" value="C:membrane"/>
    <property type="evidence" value="ECO:0007669"/>
    <property type="project" value="UniProtKB-SubCell"/>
</dbReference>
<keyword evidence="10 12" id="KW-0472">Membrane</keyword>
<proteinExistence type="inferred from homology"/>
<comment type="subcellular location">
    <subcellularLocation>
        <location evidence="1">Membrane</location>
        <topology evidence="1">Multi-pass membrane protein</topology>
    </subcellularLocation>
</comment>
<feature type="transmembrane region" description="Helical" evidence="12">
    <location>
        <begin position="1228"/>
        <end position="1246"/>
    </location>
</feature>
<dbReference type="InterPro" id="IPR006544">
    <property type="entry name" value="P-type_TPase_V"/>
</dbReference>
<feature type="transmembrane region" description="Helical" evidence="12">
    <location>
        <begin position="353"/>
        <end position="374"/>
    </location>
</feature>
<evidence type="ECO:0000256" key="11">
    <source>
        <dbReference type="SAM" id="MobiDB-lite"/>
    </source>
</evidence>
<dbReference type="GO" id="GO:0005524">
    <property type="term" value="F:ATP binding"/>
    <property type="evidence" value="ECO:0007669"/>
    <property type="project" value="UniProtKB-KW"/>
</dbReference>
<dbReference type="GO" id="GO:0046872">
    <property type="term" value="F:metal ion binding"/>
    <property type="evidence" value="ECO:0007669"/>
    <property type="project" value="UniProtKB-KW"/>
</dbReference>
<keyword evidence="16" id="KW-1185">Reference proteome</keyword>
<dbReference type="PROSITE" id="PS01229">
    <property type="entry name" value="COF_2"/>
    <property type="match status" value="1"/>
</dbReference>
<feature type="domain" description="P-type ATPase A" evidence="13">
    <location>
        <begin position="653"/>
        <end position="737"/>
    </location>
</feature>
<dbReference type="InterPro" id="IPR008250">
    <property type="entry name" value="ATPase_P-typ_transduc_dom_A_sf"/>
</dbReference>
<feature type="transmembrane region" description="Helical" evidence="12">
    <location>
        <begin position="1412"/>
        <end position="1432"/>
    </location>
</feature>
<dbReference type="Pfam" id="PF00690">
    <property type="entry name" value="Cation_ATPase_N"/>
    <property type="match status" value="1"/>
</dbReference>
<feature type="transmembrane region" description="Helical" evidence="12">
    <location>
        <begin position="216"/>
        <end position="237"/>
    </location>
</feature>
<dbReference type="EMBL" id="JALLBG020000076">
    <property type="protein sequence ID" value="KAL3767318.1"/>
    <property type="molecule type" value="Genomic_DNA"/>
</dbReference>
<dbReference type="InterPro" id="IPR036412">
    <property type="entry name" value="HAD-like_sf"/>
</dbReference>
<keyword evidence="4" id="KW-0479">Metal-binding</keyword>
<evidence type="ECO:0000256" key="1">
    <source>
        <dbReference type="ARBA" id="ARBA00004141"/>
    </source>
</evidence>
<feature type="transmembrane region" description="Helical" evidence="12">
    <location>
        <begin position="753"/>
        <end position="774"/>
    </location>
</feature>
<evidence type="ECO:0000256" key="5">
    <source>
        <dbReference type="ARBA" id="ARBA00022741"/>
    </source>
</evidence>
<feature type="compositionally biased region" description="Low complexity" evidence="11">
    <location>
        <begin position="69"/>
        <end position="85"/>
    </location>
</feature>
<keyword evidence="9 12" id="KW-1133">Transmembrane helix</keyword>
<dbReference type="SUPFAM" id="SSF81665">
    <property type="entry name" value="Calcium ATPase, transmembrane domain M"/>
    <property type="match status" value="1"/>
</dbReference>
<dbReference type="Proteomes" id="UP001530293">
    <property type="component" value="Unassembled WGS sequence"/>
</dbReference>
<evidence type="ECO:0000256" key="3">
    <source>
        <dbReference type="ARBA" id="ARBA00022692"/>
    </source>
</evidence>
<dbReference type="Pfam" id="PF00122">
    <property type="entry name" value="E1-E2_ATPase"/>
    <property type="match status" value="1"/>
</dbReference>
<evidence type="ECO:0000256" key="4">
    <source>
        <dbReference type="ARBA" id="ARBA00022723"/>
    </source>
</evidence>
<feature type="domain" description="Cation-transporting P-type ATPase N-terminal" evidence="14">
    <location>
        <begin position="500"/>
        <end position="542"/>
    </location>
</feature>
<reference evidence="15 16" key="1">
    <citation type="submission" date="2024-10" db="EMBL/GenBank/DDBJ databases">
        <title>Updated reference genomes for cyclostephanoid diatoms.</title>
        <authorList>
            <person name="Roberts W.R."/>
            <person name="Alverson A.J."/>
        </authorList>
    </citation>
    <scope>NUCLEOTIDE SEQUENCE [LARGE SCALE GENOMIC DNA]</scope>
    <source>
        <strain evidence="15 16">AJA232-27</strain>
    </source>
</reference>
<protein>
    <recommendedName>
        <fullName evidence="17">Cation-transporting P-type ATPase N-terminal domain-containing protein</fullName>
    </recommendedName>
</protein>
<dbReference type="Gene3D" id="1.20.1110.10">
    <property type="entry name" value="Calcium-transporting ATPase, transmembrane domain"/>
    <property type="match status" value="2"/>
</dbReference>
<evidence type="ECO:0000313" key="16">
    <source>
        <dbReference type="Proteomes" id="UP001530293"/>
    </source>
</evidence>